<proteinExistence type="predicted"/>
<feature type="region of interest" description="Disordered" evidence="1">
    <location>
        <begin position="1"/>
        <end position="29"/>
    </location>
</feature>
<evidence type="ECO:0000313" key="2">
    <source>
        <dbReference type="EMBL" id="KAG6965776.1"/>
    </source>
</evidence>
<reference evidence="2" key="1">
    <citation type="submission" date="2021-01" db="EMBL/GenBank/DDBJ databases">
        <title>Phytophthora aleatoria, a newly-described species from Pinus radiata is distinct from Phytophthora cactorum isolates based on comparative genomics.</title>
        <authorList>
            <person name="Mcdougal R."/>
            <person name="Panda P."/>
            <person name="Williams N."/>
            <person name="Studholme D.J."/>
        </authorList>
    </citation>
    <scope>NUCLEOTIDE SEQUENCE</scope>
    <source>
        <strain evidence="2">NZFS 3830</strain>
    </source>
</reference>
<comment type="caution">
    <text evidence="2">The sequence shown here is derived from an EMBL/GenBank/DDBJ whole genome shotgun (WGS) entry which is preliminary data.</text>
</comment>
<feature type="compositionally biased region" description="Polar residues" evidence="1">
    <location>
        <begin position="14"/>
        <end position="29"/>
    </location>
</feature>
<evidence type="ECO:0000313" key="3">
    <source>
        <dbReference type="Proteomes" id="UP000688947"/>
    </source>
</evidence>
<dbReference type="Proteomes" id="UP000688947">
    <property type="component" value="Unassembled WGS sequence"/>
</dbReference>
<dbReference type="AlphaFoldDB" id="A0A8T1UPA8"/>
<evidence type="ECO:0000256" key="1">
    <source>
        <dbReference type="SAM" id="MobiDB-lite"/>
    </source>
</evidence>
<name>A0A8T1UPA8_9STRA</name>
<accession>A0A8T1UPA8</accession>
<gene>
    <name evidence="2" type="ORF">JG687_00005235</name>
</gene>
<dbReference type="VEuPathDB" id="FungiDB:PC110_g11284"/>
<dbReference type="VEuPathDB" id="FungiDB:PC110_g11287"/>
<protein>
    <submittedName>
        <fullName evidence="2">Uncharacterized protein</fullName>
    </submittedName>
</protein>
<dbReference type="EMBL" id="JAENGZ010000194">
    <property type="protein sequence ID" value="KAG6965776.1"/>
    <property type="molecule type" value="Genomic_DNA"/>
</dbReference>
<organism evidence="2 3">
    <name type="scientific">Phytophthora cactorum</name>
    <dbReference type="NCBI Taxonomy" id="29920"/>
    <lineage>
        <taxon>Eukaryota</taxon>
        <taxon>Sar</taxon>
        <taxon>Stramenopiles</taxon>
        <taxon>Oomycota</taxon>
        <taxon>Peronosporomycetes</taxon>
        <taxon>Peronosporales</taxon>
        <taxon>Peronosporaceae</taxon>
        <taxon>Phytophthora</taxon>
    </lineage>
</organism>
<sequence>MSPSLTAKVPNDISAATANTSSTRPTGPTTVRAAHRVRLCYRDEAYRQRTEVRTKNLIADASLPTSSSTSALLAKKALKYRKVYDRMTGVDVNDPNFDVFEFLGVDWCKSSSMETSGRVETSLPLTLRDRTPVSDWQSGLQWRPPTLSTSELAPLMSQATLHSHTAMTPITSSVATSSTSSTRPTGPTTVRAAHRVRLCYRDEAYRQRTEVRTKNLIADASLPTSSSTSALLAKKALKYRKVYDRMTGVDVNDPNFDVFEFLGVDWCKSSSMETSGHV</sequence>
<dbReference type="OrthoDB" id="76256at2759"/>